<protein>
    <submittedName>
        <fullName evidence="2">Uncharacterized protein</fullName>
    </submittedName>
</protein>
<keyword evidence="1" id="KW-0472">Membrane</keyword>
<proteinExistence type="predicted"/>
<keyword evidence="1" id="KW-0812">Transmembrane</keyword>
<sequence length="134" mass="14257">VDGAQVGVLEQADQVGLVVLRDFTHQALEWQLADQQVSRLLVLADFTQSNRARAVAMWLLDTAGGWRALAGGLGRELLAWGLATGGLAGCLLGTGHLGLLLGWGSLVRLGRCLRAGAQMRNWATAEAVGRSRQQ</sequence>
<organism evidence="2 3">
    <name type="scientific">Lagenidium giganteum</name>
    <dbReference type="NCBI Taxonomy" id="4803"/>
    <lineage>
        <taxon>Eukaryota</taxon>
        <taxon>Sar</taxon>
        <taxon>Stramenopiles</taxon>
        <taxon>Oomycota</taxon>
        <taxon>Peronosporomycetes</taxon>
        <taxon>Pythiales</taxon>
        <taxon>Pythiaceae</taxon>
    </lineage>
</organism>
<evidence type="ECO:0000256" key="1">
    <source>
        <dbReference type="SAM" id="Phobius"/>
    </source>
</evidence>
<name>A0AAV2YQE1_9STRA</name>
<gene>
    <name evidence="2" type="ORF">N0F65_008333</name>
</gene>
<keyword evidence="1" id="KW-1133">Transmembrane helix</keyword>
<dbReference type="AlphaFoldDB" id="A0AAV2YQE1"/>
<reference evidence="2" key="2">
    <citation type="journal article" date="2023" name="Microbiol Resour">
        <title>Decontamination and Annotation of the Draft Genome Sequence of the Oomycete Lagenidium giganteum ARSEF 373.</title>
        <authorList>
            <person name="Morgan W.R."/>
            <person name="Tartar A."/>
        </authorList>
    </citation>
    <scope>NUCLEOTIDE SEQUENCE</scope>
    <source>
        <strain evidence="2">ARSEF 373</strain>
    </source>
</reference>
<accession>A0AAV2YQE1</accession>
<dbReference type="EMBL" id="DAKRPA010000172">
    <property type="protein sequence ID" value="DAZ96300.1"/>
    <property type="molecule type" value="Genomic_DNA"/>
</dbReference>
<reference evidence="2" key="1">
    <citation type="submission" date="2022-11" db="EMBL/GenBank/DDBJ databases">
        <authorList>
            <person name="Morgan W.R."/>
            <person name="Tartar A."/>
        </authorList>
    </citation>
    <scope>NUCLEOTIDE SEQUENCE</scope>
    <source>
        <strain evidence="2">ARSEF 373</strain>
    </source>
</reference>
<dbReference type="Proteomes" id="UP001146120">
    <property type="component" value="Unassembled WGS sequence"/>
</dbReference>
<evidence type="ECO:0000313" key="3">
    <source>
        <dbReference type="Proteomes" id="UP001146120"/>
    </source>
</evidence>
<feature type="transmembrane region" description="Helical" evidence="1">
    <location>
        <begin position="77"/>
        <end position="101"/>
    </location>
</feature>
<keyword evidence="3" id="KW-1185">Reference proteome</keyword>
<comment type="caution">
    <text evidence="2">The sequence shown here is derived from an EMBL/GenBank/DDBJ whole genome shotgun (WGS) entry which is preliminary data.</text>
</comment>
<evidence type="ECO:0000313" key="2">
    <source>
        <dbReference type="EMBL" id="DAZ96300.1"/>
    </source>
</evidence>
<feature type="non-terminal residue" evidence="2">
    <location>
        <position position="1"/>
    </location>
</feature>